<dbReference type="CDD" id="cd12797">
    <property type="entry name" value="M23_peptidase"/>
    <property type="match status" value="1"/>
</dbReference>
<gene>
    <name evidence="2" type="ORF">BCB44BAC_01970</name>
</gene>
<evidence type="ECO:0000313" key="3">
    <source>
        <dbReference type="Proteomes" id="UP000242164"/>
    </source>
</evidence>
<dbReference type="Proteomes" id="UP000242164">
    <property type="component" value="Unassembled WGS sequence"/>
</dbReference>
<organism evidence="2 3">
    <name type="scientific">Bacillus cytotoxicus</name>
    <dbReference type="NCBI Taxonomy" id="580165"/>
    <lineage>
        <taxon>Bacteria</taxon>
        <taxon>Bacillati</taxon>
        <taxon>Bacillota</taxon>
        <taxon>Bacilli</taxon>
        <taxon>Bacillales</taxon>
        <taxon>Bacillaceae</taxon>
        <taxon>Bacillus</taxon>
        <taxon>Bacillus cereus group</taxon>
    </lineage>
</organism>
<reference evidence="2 3" key="1">
    <citation type="submission" date="2016-08" db="EMBL/GenBank/DDBJ databases">
        <authorList>
            <person name="Loux V."/>
            <person name="Rue O."/>
        </authorList>
    </citation>
    <scope>NUCLEOTIDE SEQUENCE [LARGE SCALE GENOMIC DNA]</scope>
    <source>
        <strain evidence="2 3">AFSSA_08CEB44bac</strain>
    </source>
</reference>
<comment type="caution">
    <text evidence="2">The sequence shown here is derived from an EMBL/GenBank/DDBJ whole genome shotgun (WGS) entry which is preliminary data.</text>
</comment>
<dbReference type="Pfam" id="PF01551">
    <property type="entry name" value="Peptidase_M23"/>
    <property type="match status" value="1"/>
</dbReference>
<dbReference type="InterPro" id="IPR016047">
    <property type="entry name" value="M23ase_b-sheet_dom"/>
</dbReference>
<protein>
    <submittedName>
        <fullName evidence="2">Peptidase, M23/M37 family</fullName>
    </submittedName>
</protein>
<dbReference type="SUPFAM" id="SSF51261">
    <property type="entry name" value="Duplicated hybrid motif"/>
    <property type="match status" value="1"/>
</dbReference>
<dbReference type="InterPro" id="IPR011055">
    <property type="entry name" value="Dup_hybrid_motif"/>
</dbReference>
<sequence>MEARIVRQKTSYVNSGGLGVYVDHGNGVVSRYLSLSEIFVAPGQMVTKRQAIGILGRHFHEI</sequence>
<name>A0AAX2CGV4_9BACI</name>
<accession>A0AAX2CGV4</accession>
<proteinExistence type="predicted"/>
<evidence type="ECO:0000313" key="2">
    <source>
        <dbReference type="EMBL" id="SCL91979.1"/>
    </source>
</evidence>
<feature type="domain" description="M23ase beta-sheet core" evidence="1">
    <location>
        <begin position="12"/>
        <end position="57"/>
    </location>
</feature>
<evidence type="ECO:0000259" key="1">
    <source>
        <dbReference type="Pfam" id="PF01551"/>
    </source>
</evidence>
<dbReference type="EMBL" id="FMIK01000024">
    <property type="protein sequence ID" value="SCL91979.1"/>
    <property type="molecule type" value="Genomic_DNA"/>
</dbReference>
<dbReference type="AlphaFoldDB" id="A0AAX2CGV4"/>
<dbReference type="Gene3D" id="2.70.70.10">
    <property type="entry name" value="Glucose Permease (Domain IIA)"/>
    <property type="match status" value="1"/>
</dbReference>